<keyword evidence="5 7" id="KW-1133">Transmembrane helix</keyword>
<keyword evidence="6 7" id="KW-0472">Membrane</keyword>
<evidence type="ECO:0000259" key="8">
    <source>
        <dbReference type="Pfam" id="PF00884"/>
    </source>
</evidence>
<dbReference type="InterPro" id="IPR000917">
    <property type="entry name" value="Sulfatase_N"/>
</dbReference>
<dbReference type="GO" id="GO:0005886">
    <property type="term" value="C:plasma membrane"/>
    <property type="evidence" value="ECO:0007669"/>
    <property type="project" value="UniProtKB-SubCell"/>
</dbReference>
<keyword evidence="10" id="KW-1185">Reference proteome</keyword>
<dbReference type="Proteomes" id="UP000255036">
    <property type="component" value="Unassembled WGS sequence"/>
</dbReference>
<keyword evidence="4 7" id="KW-0812">Transmembrane</keyword>
<organism evidence="9 10">
    <name type="scientific">Anaerosacchariphilus polymeriproducens</name>
    <dbReference type="NCBI Taxonomy" id="1812858"/>
    <lineage>
        <taxon>Bacteria</taxon>
        <taxon>Bacillati</taxon>
        <taxon>Bacillota</taxon>
        <taxon>Clostridia</taxon>
        <taxon>Lachnospirales</taxon>
        <taxon>Lachnospiraceae</taxon>
        <taxon>Anaerosacchariphilus</taxon>
    </lineage>
</organism>
<evidence type="ECO:0000256" key="7">
    <source>
        <dbReference type="SAM" id="Phobius"/>
    </source>
</evidence>
<evidence type="ECO:0000256" key="6">
    <source>
        <dbReference type="ARBA" id="ARBA00023136"/>
    </source>
</evidence>
<evidence type="ECO:0000256" key="3">
    <source>
        <dbReference type="ARBA" id="ARBA00022475"/>
    </source>
</evidence>
<feature type="transmembrane region" description="Helical" evidence="7">
    <location>
        <begin position="131"/>
        <end position="151"/>
    </location>
</feature>
<dbReference type="OrthoDB" id="243547at2"/>
<evidence type="ECO:0000256" key="5">
    <source>
        <dbReference type="ARBA" id="ARBA00022989"/>
    </source>
</evidence>
<evidence type="ECO:0000313" key="10">
    <source>
        <dbReference type="Proteomes" id="UP000255036"/>
    </source>
</evidence>
<accession>A0A371ARH7</accession>
<comment type="pathway">
    <text evidence="2">Cell wall biogenesis; lipoteichoic acid biosynthesis.</text>
</comment>
<feature type="transmembrane region" description="Helical" evidence="7">
    <location>
        <begin position="48"/>
        <end position="64"/>
    </location>
</feature>
<dbReference type="CDD" id="cd16015">
    <property type="entry name" value="LTA_synthase"/>
    <property type="match status" value="1"/>
</dbReference>
<reference evidence="9 10" key="1">
    <citation type="submission" date="2018-07" db="EMBL/GenBank/DDBJ databases">
        <title>Anaerosacharophilus polymeroproducens gen. nov. sp. nov., an anaerobic bacterium isolated from salt field.</title>
        <authorList>
            <person name="Kim W."/>
            <person name="Yang S.-H."/>
            <person name="Oh J."/>
            <person name="Lee J.-H."/>
            <person name="Kwon K.K."/>
        </authorList>
    </citation>
    <scope>NUCLEOTIDE SEQUENCE [LARGE SCALE GENOMIC DNA]</scope>
    <source>
        <strain evidence="9 10">MCWD5</strain>
    </source>
</reference>
<dbReference type="AlphaFoldDB" id="A0A371ARH7"/>
<name>A0A371ARH7_9FIRM</name>
<dbReference type="SUPFAM" id="SSF53649">
    <property type="entry name" value="Alkaline phosphatase-like"/>
    <property type="match status" value="1"/>
</dbReference>
<gene>
    <name evidence="9" type="ORF">DWV06_16615</name>
</gene>
<keyword evidence="3" id="KW-1003">Cell membrane</keyword>
<dbReference type="EMBL" id="QRCT01000050">
    <property type="protein sequence ID" value="RDU22152.1"/>
    <property type="molecule type" value="Genomic_DNA"/>
</dbReference>
<dbReference type="RefSeq" id="WP_115483333.1">
    <property type="nucleotide sequence ID" value="NZ_QRCT01000050.1"/>
</dbReference>
<feature type="transmembrane region" description="Helical" evidence="7">
    <location>
        <begin position="102"/>
        <end position="124"/>
    </location>
</feature>
<evidence type="ECO:0000256" key="4">
    <source>
        <dbReference type="ARBA" id="ARBA00022692"/>
    </source>
</evidence>
<dbReference type="InterPro" id="IPR017850">
    <property type="entry name" value="Alkaline_phosphatase_core_sf"/>
</dbReference>
<feature type="transmembrane region" description="Helical" evidence="7">
    <location>
        <begin position="213"/>
        <end position="232"/>
    </location>
</feature>
<dbReference type="PANTHER" id="PTHR47371:SF3">
    <property type="entry name" value="PHOSPHOGLYCEROL TRANSFERASE I"/>
    <property type="match status" value="1"/>
</dbReference>
<dbReference type="PANTHER" id="PTHR47371">
    <property type="entry name" value="LIPOTEICHOIC ACID SYNTHASE"/>
    <property type="match status" value="1"/>
</dbReference>
<feature type="domain" description="Sulfatase N-terminal" evidence="8">
    <location>
        <begin position="305"/>
        <end position="602"/>
    </location>
</feature>
<feature type="transmembrane region" description="Helical" evidence="7">
    <location>
        <begin position="182"/>
        <end position="201"/>
    </location>
</feature>
<dbReference type="Gene3D" id="3.40.720.10">
    <property type="entry name" value="Alkaline Phosphatase, subunit A"/>
    <property type="match status" value="1"/>
</dbReference>
<evidence type="ECO:0000256" key="2">
    <source>
        <dbReference type="ARBA" id="ARBA00004936"/>
    </source>
</evidence>
<evidence type="ECO:0000313" key="9">
    <source>
        <dbReference type="EMBL" id="RDU22152.1"/>
    </source>
</evidence>
<comment type="subcellular location">
    <subcellularLocation>
        <location evidence="1">Cell membrane</location>
        <topology evidence="1">Multi-pass membrane protein</topology>
    </subcellularLocation>
</comment>
<sequence length="675" mass="78570">MKSKFKNLISSINKEKLYLISKILMTTIVVIVYFLLLFNHGLSFNERKISATPLVLCIIILLWIKNPLNEMWNKWIARLGFLITPFVCYLLIEFFYGKFILYMKPICILFNLIIYALILFLLYVICNRTKIAALMLCWITFIFGFVSYNVYEFRGFSIVAFDFTSINTAASVSGEYQFTFRQMDYCILLAFIGFSVFLCKLHSYKGLVLKKRVIALVLCMISIGSFVKITYFTDYLEKKGVHVRMFCPTNSYRLIGSALTVVLSGKVLIIKDPAGYALNKVETVTAPYLQEQKQTFSKNTTTTEPNLIVIMNEAYSDLKSIADFKVNQDYMPFYRSLSENTIKGRAYVSVYGGNTANSEFEFMTGNTLAFFPQRVAPLQMYVNDISPSINYDLKQQGFSKTLAMHPYHPGGWNRNAAYPLLGFDQFISENDFENPELVRKYISDQEDFNRIIEEYENSKKTSDDPYYMFNVTMQNHGKYTYNYNNLPLDIKITDKELSDNSKYGTTEVERYLTLIKKTDDAFKNLVNYFKQVDEPTVIVMFGDHQPALKKFQDALIKRNKNDSTQITYQVPFIVWANYDIEEEQVEKTSLNYLSAKVFDVMNLKKTAYQNYLLDLSKDIPAITANGYWGADGKFYHLNDKSSPYYKKILEYKYVQYNGFFDRKNRVEDFFFLPDD</sequence>
<dbReference type="InterPro" id="IPR050448">
    <property type="entry name" value="OpgB/LTA_synthase_biosynth"/>
</dbReference>
<evidence type="ECO:0000256" key="1">
    <source>
        <dbReference type="ARBA" id="ARBA00004651"/>
    </source>
</evidence>
<protein>
    <recommendedName>
        <fullName evidence="8">Sulfatase N-terminal domain-containing protein</fullName>
    </recommendedName>
</protein>
<dbReference type="Pfam" id="PF00884">
    <property type="entry name" value="Sulfatase"/>
    <property type="match status" value="1"/>
</dbReference>
<feature type="transmembrane region" description="Helical" evidence="7">
    <location>
        <begin position="76"/>
        <end position="96"/>
    </location>
</feature>
<proteinExistence type="predicted"/>
<comment type="caution">
    <text evidence="9">The sequence shown here is derived from an EMBL/GenBank/DDBJ whole genome shotgun (WGS) entry which is preliminary data.</text>
</comment>
<feature type="transmembrane region" description="Helical" evidence="7">
    <location>
        <begin position="20"/>
        <end position="42"/>
    </location>
</feature>